<comment type="caution">
    <text evidence="3">The sequence shown here is derived from an EMBL/GenBank/DDBJ whole genome shotgun (WGS) entry which is preliminary data.</text>
</comment>
<dbReference type="InterPro" id="IPR053198">
    <property type="entry name" value="Gynoecium_Dev_Regulator"/>
</dbReference>
<evidence type="ECO:0000313" key="3">
    <source>
        <dbReference type="EMBL" id="GKV24449.1"/>
    </source>
</evidence>
<reference evidence="3 4" key="1">
    <citation type="journal article" date="2021" name="Commun. Biol.">
        <title>The genome of Shorea leprosula (Dipterocarpaceae) highlights the ecological relevance of drought in aseasonal tropical rainforests.</title>
        <authorList>
            <person name="Ng K.K.S."/>
            <person name="Kobayashi M.J."/>
            <person name="Fawcett J.A."/>
            <person name="Hatakeyama M."/>
            <person name="Paape T."/>
            <person name="Ng C.H."/>
            <person name="Ang C.C."/>
            <person name="Tnah L.H."/>
            <person name="Lee C.T."/>
            <person name="Nishiyama T."/>
            <person name="Sese J."/>
            <person name="O'Brien M.J."/>
            <person name="Copetti D."/>
            <person name="Mohd Noor M.I."/>
            <person name="Ong R.C."/>
            <person name="Putra M."/>
            <person name="Sireger I.Z."/>
            <person name="Indrioko S."/>
            <person name="Kosugi Y."/>
            <person name="Izuno A."/>
            <person name="Isagi Y."/>
            <person name="Lee S.L."/>
            <person name="Shimizu K.K."/>
        </authorList>
    </citation>
    <scope>NUCLEOTIDE SEQUENCE [LARGE SCALE GENOMIC DNA]</scope>
    <source>
        <strain evidence="3">214</strain>
    </source>
</reference>
<evidence type="ECO:0000313" key="4">
    <source>
        <dbReference type="Proteomes" id="UP001054252"/>
    </source>
</evidence>
<dbReference type="Gene3D" id="3.10.20.90">
    <property type="entry name" value="Phosphatidylinositol 3-kinase Catalytic Subunit, Chain A, domain 1"/>
    <property type="match status" value="1"/>
</dbReference>
<dbReference type="AlphaFoldDB" id="A0AAV5KIV4"/>
<evidence type="ECO:0000259" key="2">
    <source>
        <dbReference type="SMART" id="SM00666"/>
    </source>
</evidence>
<dbReference type="Pfam" id="PF00564">
    <property type="entry name" value="PB1"/>
    <property type="match status" value="1"/>
</dbReference>
<dbReference type="CDD" id="cd06410">
    <property type="entry name" value="PB1_UP2"/>
    <property type="match status" value="1"/>
</dbReference>
<dbReference type="PANTHER" id="PTHR31066:SF47">
    <property type="entry name" value="PB1 DOMAIN-CONTAINING PROTEIN"/>
    <property type="match status" value="1"/>
</dbReference>
<evidence type="ECO:0000256" key="1">
    <source>
        <dbReference type="SAM" id="MobiDB-lite"/>
    </source>
</evidence>
<feature type="region of interest" description="Disordered" evidence="1">
    <location>
        <begin position="292"/>
        <end position="315"/>
    </location>
</feature>
<name>A0AAV5KIV4_9ROSI</name>
<sequence length="347" mass="38644">MVIETSIGRGGDESAPASASASPRGRLKFMLSHGGKILPRPGDGQLKYVGGETRVLAVPRDITFSELMKKLGTLVDGEMVLKYQVIPDDLEALVSVRSDEDLKHMFDEHDRNEIEGTSKLRAFVFPSSPVILENQIITVEPHLIEQRYIDAINGVIRPTINGRLTPSYSKRSYFCASDNTSPKSLSPDAKTNDSNSPFEHVLVNGCHDSRIGVHKVQSSPSFYSFNNTVPLQSSNLSNHQAYQQHYHYHQGYQQPQQHYAGCQTPNARPPQELRMDRLSPFSIGQHDFSRVAMGQQPSPSQIYPPGRPNVGNEDSSRYSCHDEYLMICGNGRPGSDGVPMTPHHMWD</sequence>
<protein>
    <recommendedName>
        <fullName evidence="2">PB1 domain-containing protein</fullName>
    </recommendedName>
</protein>
<feature type="region of interest" description="Disordered" evidence="1">
    <location>
        <begin position="1"/>
        <end position="24"/>
    </location>
</feature>
<feature type="domain" description="PB1" evidence="2">
    <location>
        <begin position="41"/>
        <end position="127"/>
    </location>
</feature>
<organism evidence="3 4">
    <name type="scientific">Rubroshorea leprosula</name>
    <dbReference type="NCBI Taxonomy" id="152421"/>
    <lineage>
        <taxon>Eukaryota</taxon>
        <taxon>Viridiplantae</taxon>
        <taxon>Streptophyta</taxon>
        <taxon>Embryophyta</taxon>
        <taxon>Tracheophyta</taxon>
        <taxon>Spermatophyta</taxon>
        <taxon>Magnoliopsida</taxon>
        <taxon>eudicotyledons</taxon>
        <taxon>Gunneridae</taxon>
        <taxon>Pentapetalae</taxon>
        <taxon>rosids</taxon>
        <taxon>malvids</taxon>
        <taxon>Malvales</taxon>
        <taxon>Dipterocarpaceae</taxon>
        <taxon>Rubroshorea</taxon>
    </lineage>
</organism>
<keyword evidence="4" id="KW-1185">Reference proteome</keyword>
<dbReference type="InterPro" id="IPR000270">
    <property type="entry name" value="PB1_dom"/>
</dbReference>
<feature type="compositionally biased region" description="Low complexity" evidence="1">
    <location>
        <begin position="14"/>
        <end position="23"/>
    </location>
</feature>
<dbReference type="SMART" id="SM00666">
    <property type="entry name" value="PB1"/>
    <property type="match status" value="1"/>
</dbReference>
<gene>
    <name evidence="3" type="ORF">SLEP1_g34060</name>
</gene>
<dbReference type="EMBL" id="BPVZ01000065">
    <property type="protein sequence ID" value="GKV24449.1"/>
    <property type="molecule type" value="Genomic_DNA"/>
</dbReference>
<accession>A0AAV5KIV4</accession>
<dbReference type="SUPFAM" id="SSF54277">
    <property type="entry name" value="CAD &amp; PB1 domains"/>
    <property type="match status" value="1"/>
</dbReference>
<dbReference type="PANTHER" id="PTHR31066">
    <property type="entry name" value="OS05G0427100 PROTEIN-RELATED"/>
    <property type="match status" value="1"/>
</dbReference>
<dbReference type="Proteomes" id="UP001054252">
    <property type="component" value="Unassembled WGS sequence"/>
</dbReference>
<feature type="region of interest" description="Disordered" evidence="1">
    <location>
        <begin position="253"/>
        <end position="272"/>
    </location>
</feature>
<proteinExistence type="predicted"/>